<proteinExistence type="inferred from homology"/>
<comment type="catalytic activity">
    <reaction evidence="1">
        <text>adenosine(2030) in 23S rRNA + S-adenosyl-L-methionine = N(6)-methyladenosine(2030) in 23S rRNA + S-adenosyl-L-homocysteine + H(+)</text>
        <dbReference type="Rhea" id="RHEA:43736"/>
        <dbReference type="Rhea" id="RHEA-COMP:10668"/>
        <dbReference type="Rhea" id="RHEA-COMP:10669"/>
        <dbReference type="ChEBI" id="CHEBI:15378"/>
        <dbReference type="ChEBI" id="CHEBI:57856"/>
        <dbReference type="ChEBI" id="CHEBI:59789"/>
        <dbReference type="ChEBI" id="CHEBI:74411"/>
        <dbReference type="ChEBI" id="CHEBI:74449"/>
        <dbReference type="EC" id="2.1.1.266"/>
    </reaction>
</comment>
<feature type="binding site" evidence="1">
    <location>
        <position position="166"/>
    </location>
    <ligand>
        <name>S-adenosyl-L-methionine</name>
        <dbReference type="ChEBI" id="CHEBI:59789"/>
    </ligand>
</feature>
<keyword evidence="1" id="KW-0808">Transferase</keyword>
<evidence type="ECO:0000313" key="3">
    <source>
        <dbReference type="Proteomes" id="UP001209803"/>
    </source>
</evidence>
<organism evidence="2 3">
    <name type="scientific">Roseibium porphyridii</name>
    <dbReference type="NCBI Taxonomy" id="2866279"/>
    <lineage>
        <taxon>Bacteria</taxon>
        <taxon>Pseudomonadati</taxon>
        <taxon>Pseudomonadota</taxon>
        <taxon>Alphaproteobacteria</taxon>
        <taxon>Hyphomicrobiales</taxon>
        <taxon>Stappiaceae</taxon>
        <taxon>Roseibium</taxon>
    </lineage>
</organism>
<comment type="function">
    <text evidence="1">Specifically methylates the adenine in position 2030 of 23S rRNA.</text>
</comment>
<dbReference type="InterPro" id="IPR007473">
    <property type="entry name" value="RlmJ"/>
</dbReference>
<sequence length="282" mass="31571">MNYRHAYHAGNIGDVLKHIVLTRLIVYFQRKDKPFRVLDTHAGIGQYDLNSKETQKTGEWKQGIGKVLAADAPASVETLIAPWLDVVRDLNPSGDLTIYPGSPGLTRQLLRKTDRLSLTELHPADFKTLSAHFEGDFQVKTIHLDGWMAMGSFLPPKEKRGFVLVDPAYEATDEFDRMTQAVSKAYRKWASGTYALWYPMKDAKAINRMHEAFEASGISDVLAIELNVGKSGPDTRMLGSGMTLINPPFTLADEMRVLLPWLCDILRQGPGTSWQVKQVIAE</sequence>
<dbReference type="SUPFAM" id="SSF53335">
    <property type="entry name" value="S-adenosyl-L-methionine-dependent methyltransferases"/>
    <property type="match status" value="1"/>
</dbReference>
<dbReference type="EMBL" id="CP120863">
    <property type="protein sequence ID" value="WFE91445.1"/>
    <property type="molecule type" value="Genomic_DNA"/>
</dbReference>
<dbReference type="Proteomes" id="UP001209803">
    <property type="component" value="Chromosome"/>
</dbReference>
<feature type="binding site" evidence="1">
    <location>
        <position position="18"/>
    </location>
    <ligand>
        <name>S-adenosyl-L-methionine</name>
        <dbReference type="ChEBI" id="CHEBI:59789"/>
    </ligand>
</feature>
<comment type="subunit">
    <text evidence="1">Monomer.</text>
</comment>
<keyword evidence="3" id="KW-1185">Reference proteome</keyword>
<gene>
    <name evidence="1 2" type="primary">rlmJ</name>
    <name evidence="2" type="ORF">K1718_08820</name>
</gene>
<feature type="binding site" evidence="1">
    <location>
        <begin position="145"/>
        <end position="146"/>
    </location>
    <ligand>
        <name>S-adenosyl-L-methionine</name>
        <dbReference type="ChEBI" id="CHEBI:59789"/>
    </ligand>
</feature>
<evidence type="ECO:0000313" key="2">
    <source>
        <dbReference type="EMBL" id="WFE91445.1"/>
    </source>
</evidence>
<dbReference type="Pfam" id="PF04378">
    <property type="entry name" value="RsmJ"/>
    <property type="match status" value="1"/>
</dbReference>
<keyword evidence="1" id="KW-0949">S-adenosyl-L-methionine</keyword>
<feature type="active site" description="Proton acceptor" evidence="1">
    <location>
        <position position="166"/>
    </location>
</feature>
<keyword evidence="1" id="KW-0698">rRNA processing</keyword>
<dbReference type="Gene3D" id="3.40.50.150">
    <property type="entry name" value="Vaccinia Virus protein VP39"/>
    <property type="match status" value="1"/>
</dbReference>
<dbReference type="InterPro" id="IPR029063">
    <property type="entry name" value="SAM-dependent_MTases_sf"/>
</dbReference>
<name>A0ABY8FDX5_9HYPH</name>
<dbReference type="PANTHER" id="PTHR37426">
    <property type="entry name" value="RIBOSOMAL RNA LARGE SUBUNIT METHYLTRANSFERASE J"/>
    <property type="match status" value="1"/>
</dbReference>
<keyword evidence="1" id="KW-0489">Methyltransferase</keyword>
<protein>
    <recommendedName>
        <fullName evidence="1">Ribosomal RNA large subunit methyltransferase J</fullName>
        <ecNumber evidence="1">2.1.1.266</ecNumber>
    </recommendedName>
    <alternativeName>
        <fullName evidence="1">23S rRNA (adenine(2030)-N6)-methyltransferase</fullName>
    </alternativeName>
    <alternativeName>
        <fullName evidence="1">23S rRNA m6A2030 methyltransferase</fullName>
    </alternativeName>
</protein>
<accession>A0ABY8FDX5</accession>
<feature type="site" description="Interaction with substrate rRNA" evidence="1">
    <location>
        <position position="3"/>
    </location>
</feature>
<reference evidence="2 3" key="1">
    <citation type="submission" date="2023-03" db="EMBL/GenBank/DDBJ databases">
        <title>Roseibium porphyridii sp. nov. and Roseibium rhodosorbium sp. nov. isolated from marine algae, Porphyridium cruentum and Rhodosorus marinus, respectively.</title>
        <authorList>
            <person name="Lee M.W."/>
            <person name="Choi B.J."/>
            <person name="Lee J.K."/>
            <person name="Choi D.G."/>
            <person name="Baek J.H."/>
            <person name="Bayburt H."/>
            <person name="Kim J.M."/>
            <person name="Han D.M."/>
            <person name="Kim K.H."/>
            <person name="Jeon C.O."/>
        </authorList>
    </citation>
    <scope>NUCLEOTIDE SEQUENCE [LARGE SCALE GENOMIC DNA]</scope>
    <source>
        <strain evidence="2 3">KMA01</strain>
    </source>
</reference>
<feature type="binding site" evidence="1">
    <location>
        <position position="41"/>
    </location>
    <ligand>
        <name>S-adenosyl-L-methionine</name>
        <dbReference type="ChEBI" id="CHEBI:59789"/>
    </ligand>
</feature>
<dbReference type="EC" id="2.1.1.266" evidence="1"/>
<feature type="binding site" evidence="1">
    <location>
        <position position="120"/>
    </location>
    <ligand>
        <name>S-adenosyl-L-methionine</name>
        <dbReference type="ChEBI" id="CHEBI:59789"/>
    </ligand>
</feature>
<keyword evidence="1" id="KW-0694">RNA-binding</keyword>
<feature type="binding site" evidence="1">
    <location>
        <position position="102"/>
    </location>
    <ligand>
        <name>S-adenosyl-L-methionine</name>
        <dbReference type="ChEBI" id="CHEBI:59789"/>
    </ligand>
</feature>
<dbReference type="PANTHER" id="PTHR37426:SF1">
    <property type="entry name" value="RIBOSOMAL RNA LARGE SUBUNIT METHYLTRANSFERASE J"/>
    <property type="match status" value="1"/>
</dbReference>
<comment type="similarity">
    <text evidence="1">Belongs to the RlmJ family.</text>
</comment>
<dbReference type="RefSeq" id="WP_265683865.1">
    <property type="nucleotide sequence ID" value="NZ_CP120863.1"/>
</dbReference>
<evidence type="ECO:0000256" key="1">
    <source>
        <dbReference type="HAMAP-Rule" id="MF_00934"/>
    </source>
</evidence>
<dbReference type="HAMAP" id="MF_00934">
    <property type="entry name" value="23SrRNA_methyltr_J"/>
    <property type="match status" value="1"/>
</dbReference>